<protein>
    <submittedName>
        <fullName evidence="1">Uncharacterized protein</fullName>
    </submittedName>
</protein>
<accession>Q3YN72</accession>
<dbReference type="AlphaFoldDB" id="Q3YN72"/>
<evidence type="ECO:0000313" key="1">
    <source>
        <dbReference type="EMBL" id="AAZ06573.1"/>
    </source>
</evidence>
<dbReference type="EMBL" id="DQ025752">
    <property type="protein sequence ID" value="AAZ06573.1"/>
    <property type="molecule type" value="Genomic_DNA"/>
</dbReference>
<geneLocation type="plasmid" evidence="1">
    <name>pAW63</name>
</geneLocation>
<reference evidence="1" key="1">
    <citation type="journal article" date="2005" name="BMC Genomics">
        <title>Conjugative plasmid pAW63 brings new insights into the genesis of the Bacillus anthracis virulence plasmid pXO2 and of the Bacillus thuringiensis plasmid pBT9727.</title>
        <authorList>
            <person name="Van der Auwera G.A."/>
            <person name="Andrup L."/>
            <person name="Mahillon J."/>
        </authorList>
    </citation>
    <scope>NUCLEOTIDE SEQUENCE</scope>
    <source>
        <strain evidence="1">HD73</strain>
        <plasmid evidence="1">pAW63</plasmid>
    </source>
</reference>
<proteinExistence type="predicted"/>
<gene>
    <name evidence="1" type="ORF">pAW63_001</name>
</gene>
<organism evidence="1">
    <name type="scientific">Bacillus thuringiensis subsp. kurstaki</name>
    <dbReference type="NCBI Taxonomy" id="29339"/>
    <lineage>
        <taxon>Bacteria</taxon>
        <taxon>Bacillati</taxon>
        <taxon>Bacillota</taxon>
        <taxon>Bacilli</taxon>
        <taxon>Bacillales</taxon>
        <taxon>Bacillaceae</taxon>
        <taxon>Bacillus</taxon>
        <taxon>Bacillus cereus group</taxon>
    </lineage>
</organism>
<sequence>MTYVKLFQFRGNQIHVDIVQDFLKKYPEYPKEADVLRHAVVLLDGEMREGKDEDDVSLLKKEVKALTQSVNTMKQQMDVLIKLNMELISRSGSNLSLEELQKEVKSEIASAVTKKSEGKFSQTVKREPIESNNEETLQEHDNIQSEAKTPSFAKKTLPMISDDVQIVMKEGRPCKVISRIGRTAYQEIEWEQIPEHRRKELE</sequence>
<name>Q3YN72_BACTK</name>
<keyword evidence="1" id="KW-0614">Plasmid</keyword>
<dbReference type="RefSeq" id="WP_000222847.1">
    <property type="nucleotide sequence ID" value="NZ_DQ025752.1"/>
</dbReference>